<keyword evidence="1" id="KW-0812">Transmembrane</keyword>
<organism evidence="2 3">
    <name type="scientific">Oceanobacillus profundus</name>
    <dbReference type="NCBI Taxonomy" id="372463"/>
    <lineage>
        <taxon>Bacteria</taxon>
        <taxon>Bacillati</taxon>
        <taxon>Bacillota</taxon>
        <taxon>Bacilli</taxon>
        <taxon>Bacillales</taxon>
        <taxon>Bacillaceae</taxon>
        <taxon>Oceanobacillus</taxon>
    </lineage>
</organism>
<proteinExistence type="predicted"/>
<keyword evidence="3" id="KW-1185">Reference proteome</keyword>
<gene>
    <name evidence="2" type="ORF">D1B32_07940</name>
</gene>
<comment type="caution">
    <text evidence="2">The sequence shown here is derived from an EMBL/GenBank/DDBJ whole genome shotgun (WGS) entry which is preliminary data.</text>
</comment>
<dbReference type="AlphaFoldDB" id="A0A417YJ16"/>
<sequence>MVVVLLFRVLIVIALVLLVYTWIQYIRNPERRVRIAKESNDFFFHDDTYDNKRNLQLVYKGCLFDGEKYLGTTEDSFEVVDIHITVRDPIELRGFTRDDLYFLEKEILIHYPYAKITWKHPINELILTPIE</sequence>
<reference evidence="2 3" key="1">
    <citation type="journal article" date="2007" name="Int. J. Syst. Evol. Microbiol.">
        <title>Oceanobacillus profundus sp. nov., isolated from a deep-sea sediment core.</title>
        <authorList>
            <person name="Kim Y.G."/>
            <person name="Choi D.H."/>
            <person name="Hyun S."/>
            <person name="Cho B.C."/>
        </authorList>
    </citation>
    <scope>NUCLEOTIDE SEQUENCE [LARGE SCALE GENOMIC DNA]</scope>
    <source>
        <strain evidence="2 3">DSM 18246</strain>
    </source>
</reference>
<feature type="transmembrane region" description="Helical" evidence="1">
    <location>
        <begin position="6"/>
        <end position="25"/>
    </location>
</feature>
<evidence type="ECO:0000256" key="1">
    <source>
        <dbReference type="SAM" id="Phobius"/>
    </source>
</evidence>
<dbReference type="RefSeq" id="WP_095307282.1">
    <property type="nucleotide sequence ID" value="NZ_JAMAWL010000019.1"/>
</dbReference>
<dbReference type="Proteomes" id="UP000285456">
    <property type="component" value="Unassembled WGS sequence"/>
</dbReference>
<evidence type="ECO:0000313" key="2">
    <source>
        <dbReference type="EMBL" id="RHW32970.1"/>
    </source>
</evidence>
<keyword evidence="1" id="KW-0472">Membrane</keyword>
<accession>A0A417YJ16</accession>
<name>A0A417YJ16_9BACI</name>
<evidence type="ECO:0000313" key="3">
    <source>
        <dbReference type="Proteomes" id="UP000285456"/>
    </source>
</evidence>
<protein>
    <submittedName>
        <fullName evidence="2">Sigma-w pathway protein ysdB</fullName>
    </submittedName>
</protein>
<dbReference type="EMBL" id="QWEH01000004">
    <property type="protein sequence ID" value="RHW32970.1"/>
    <property type="molecule type" value="Genomic_DNA"/>
</dbReference>
<keyword evidence="1" id="KW-1133">Transmembrane helix</keyword>
<dbReference type="OrthoDB" id="2735026at2"/>